<evidence type="ECO:0000313" key="1">
    <source>
        <dbReference type="EMBL" id="JAH72707.1"/>
    </source>
</evidence>
<reference evidence="1" key="1">
    <citation type="submission" date="2014-11" db="EMBL/GenBank/DDBJ databases">
        <authorList>
            <person name="Amaro Gonzalez C."/>
        </authorList>
    </citation>
    <scope>NUCLEOTIDE SEQUENCE</scope>
</reference>
<accession>A0A0E9V3T8</accession>
<proteinExistence type="predicted"/>
<name>A0A0E9V3T8_ANGAN</name>
<sequence length="23" mass="2812">MFPPSNWLAASFRSSFLCFYRHF</sequence>
<reference evidence="1" key="2">
    <citation type="journal article" date="2015" name="Fish Shellfish Immunol.">
        <title>Early steps in the European eel (Anguilla anguilla)-Vibrio vulnificus interaction in the gills: Role of the RtxA13 toxin.</title>
        <authorList>
            <person name="Callol A."/>
            <person name="Pajuelo D."/>
            <person name="Ebbesson L."/>
            <person name="Teles M."/>
            <person name="MacKenzie S."/>
            <person name="Amaro C."/>
        </authorList>
    </citation>
    <scope>NUCLEOTIDE SEQUENCE</scope>
</reference>
<protein>
    <submittedName>
        <fullName evidence="1">Uncharacterized protein</fullName>
    </submittedName>
</protein>
<organism evidence="1">
    <name type="scientific">Anguilla anguilla</name>
    <name type="common">European freshwater eel</name>
    <name type="synonym">Muraena anguilla</name>
    <dbReference type="NCBI Taxonomy" id="7936"/>
    <lineage>
        <taxon>Eukaryota</taxon>
        <taxon>Metazoa</taxon>
        <taxon>Chordata</taxon>
        <taxon>Craniata</taxon>
        <taxon>Vertebrata</taxon>
        <taxon>Euteleostomi</taxon>
        <taxon>Actinopterygii</taxon>
        <taxon>Neopterygii</taxon>
        <taxon>Teleostei</taxon>
        <taxon>Anguilliformes</taxon>
        <taxon>Anguillidae</taxon>
        <taxon>Anguilla</taxon>
    </lineage>
</organism>
<dbReference type="AlphaFoldDB" id="A0A0E9V3T8"/>
<dbReference type="EMBL" id="GBXM01035870">
    <property type="protein sequence ID" value="JAH72707.1"/>
    <property type="molecule type" value="Transcribed_RNA"/>
</dbReference>